<dbReference type="Proteomes" id="UP000192288">
    <property type="component" value="Unassembled WGS sequence"/>
</dbReference>
<evidence type="ECO:0000313" key="2">
    <source>
        <dbReference type="Proteomes" id="UP000192288"/>
    </source>
</evidence>
<protein>
    <submittedName>
        <fullName evidence="1">Uncharacterized protein</fullName>
    </submittedName>
</protein>
<comment type="caution">
    <text evidence="1">The sequence shown here is derived from an EMBL/GenBank/DDBJ whole genome shotgun (WGS) entry which is preliminary data.</text>
</comment>
<name>A0A1X0VCI2_LEUPS</name>
<dbReference type="EMBL" id="MPLS01000025">
    <property type="protein sequence ID" value="ORI97447.1"/>
    <property type="molecule type" value="Genomic_DNA"/>
</dbReference>
<accession>A0A1X0VCI2</accession>
<dbReference type="eggNOG" id="ENOG5032QHC">
    <property type="taxonomic scope" value="Bacteria"/>
</dbReference>
<evidence type="ECO:0000313" key="1">
    <source>
        <dbReference type="EMBL" id="ORI97447.1"/>
    </source>
</evidence>
<dbReference type="AlphaFoldDB" id="A0A1X0VCI2"/>
<gene>
    <name evidence="1" type="ORF">BMR96_07210</name>
</gene>
<proteinExistence type="predicted"/>
<dbReference type="RefSeq" id="WP_014324734.1">
    <property type="nucleotide sequence ID" value="NZ_JBDNQL010000010.1"/>
</dbReference>
<organism evidence="1 2">
    <name type="scientific">Leuconostoc pseudomesenteroides</name>
    <dbReference type="NCBI Taxonomy" id="33968"/>
    <lineage>
        <taxon>Bacteria</taxon>
        <taxon>Bacillati</taxon>
        <taxon>Bacillota</taxon>
        <taxon>Bacilli</taxon>
        <taxon>Lactobacillales</taxon>
        <taxon>Lactobacillaceae</taxon>
        <taxon>Leuconostoc</taxon>
    </lineage>
</organism>
<sequence>MAIVNVKYMETLVRTVAVNVPDTLTDKQKLTQAVAIGKRHYFDEKVILGADDLDLREISAEYKQETTDYEEF</sequence>
<dbReference type="STRING" id="33968.BMS77_07680"/>
<reference evidence="1 2" key="1">
    <citation type="journal article" date="2017" name="Front. Microbiol.">
        <title>Genomic Characterization of Dairy Associated Leuconostoc Species and Diversity of Leuconostocs in Undefined Mixed Mesophilic Starter Cultures.</title>
        <authorList>
            <person name="Frantzen C.A."/>
            <person name="Kot W."/>
            <person name="Pedersen T.B."/>
            <person name="Ardo Y.M."/>
            <person name="Broadbent J.R."/>
            <person name="Neve H."/>
            <person name="Hansen L.H."/>
            <person name="Dal Bello F."/>
            <person name="Ostlie H.M."/>
            <person name="Kleppen H.P."/>
            <person name="Vogensen F.K."/>
            <person name="Holo H."/>
        </authorList>
    </citation>
    <scope>NUCLEOTIDE SEQUENCE [LARGE SCALE GENOMIC DNA]</scope>
    <source>
        <strain evidence="1 2">LMGCF08</strain>
    </source>
</reference>